<dbReference type="EMBL" id="FMYW01000003">
    <property type="protein sequence ID" value="SDC15106.1"/>
    <property type="molecule type" value="Genomic_DNA"/>
</dbReference>
<feature type="domain" description="Lactate racemase C-terminal" evidence="2">
    <location>
        <begin position="281"/>
        <end position="409"/>
    </location>
</feature>
<gene>
    <name evidence="3" type="ORF">SAMN04487864_1035</name>
</gene>
<organism evidence="3 4">
    <name type="scientific">Succiniclasticum ruminis</name>
    <dbReference type="NCBI Taxonomy" id="40841"/>
    <lineage>
        <taxon>Bacteria</taxon>
        <taxon>Bacillati</taxon>
        <taxon>Bacillota</taxon>
        <taxon>Negativicutes</taxon>
        <taxon>Acidaminococcales</taxon>
        <taxon>Acidaminococcaceae</taxon>
        <taxon>Succiniclasticum</taxon>
    </lineage>
</organism>
<evidence type="ECO:0000259" key="1">
    <source>
        <dbReference type="Pfam" id="PF09861"/>
    </source>
</evidence>
<evidence type="ECO:0000259" key="2">
    <source>
        <dbReference type="Pfam" id="PF21113"/>
    </source>
</evidence>
<evidence type="ECO:0000313" key="4">
    <source>
        <dbReference type="Proteomes" id="UP000198943"/>
    </source>
</evidence>
<name>A0A1G6JB62_9FIRM</name>
<sequence>MKTYEFAYGKGTQKVDLPEEHIIYDLHGKEVAVEKDIAAAALKAIRNPIDSKPLAEIVKPGEKIAIVVSDETRLCYTDQFLPVIVQELNDKGIPDSDIDIVIATGTHRAQTPEEDILVLGEAMVKRFRVHQHDCRDKSNLVYKGTTSRGNKVYINKIVANADKIIATGAVTLHPMAGFGGGRKAIVPGVAGLETINRNHVLALAEKPGDGCNPDVTTAKLEGNPFHEDLMECVEFVNPDFLLNVVLTSEGGLYEVVAGNWKTAFYQGCKDLLEISGIPVKEQTDVVIASGGGYPKDINLYQGTKSHMNVDVAVKPGGIAIIMLECPDIKEPAVFTDWLIKSDLQKTEQEVRDNFYMAAFVAYKSRCIIEAHTVYLVTRKENFDFVRRTGQIPVETVAEAWKLAQEKLAAEGRTDYTITLMGHAPVTLPVLTE</sequence>
<dbReference type="InterPro" id="IPR048520">
    <property type="entry name" value="LarA_C"/>
</dbReference>
<evidence type="ECO:0000313" key="3">
    <source>
        <dbReference type="EMBL" id="SDC15106.1"/>
    </source>
</evidence>
<protein>
    <submittedName>
        <fullName evidence="3">Nickel-dependent lactate racemase</fullName>
    </submittedName>
</protein>
<reference evidence="4" key="1">
    <citation type="submission" date="2016-10" db="EMBL/GenBank/DDBJ databases">
        <authorList>
            <person name="Varghese N."/>
            <person name="Submissions S."/>
        </authorList>
    </citation>
    <scope>NUCLEOTIDE SEQUENCE [LARGE SCALE GENOMIC DNA]</scope>
    <source>
        <strain evidence="4">DSM 11005</strain>
    </source>
</reference>
<dbReference type="InterPro" id="IPR018657">
    <property type="entry name" value="LarA-like_N"/>
</dbReference>
<dbReference type="InterPro" id="IPR043166">
    <property type="entry name" value="LarA-like_C"/>
</dbReference>
<dbReference type="PANTHER" id="PTHR33171">
    <property type="entry name" value="LAR_N DOMAIN-CONTAINING PROTEIN"/>
    <property type="match status" value="1"/>
</dbReference>
<dbReference type="OrthoDB" id="9770545at2"/>
<dbReference type="Gene3D" id="3.40.50.11440">
    <property type="match status" value="1"/>
</dbReference>
<feature type="domain" description="LarA-like N-terminal" evidence="1">
    <location>
        <begin position="8"/>
        <end position="204"/>
    </location>
</feature>
<dbReference type="Pfam" id="PF09861">
    <property type="entry name" value="Lar_N"/>
    <property type="match status" value="1"/>
</dbReference>
<dbReference type="Proteomes" id="UP000198943">
    <property type="component" value="Unassembled WGS sequence"/>
</dbReference>
<proteinExistence type="predicted"/>
<dbReference type="InterPro" id="IPR047926">
    <property type="entry name" value="Ni_dep_LarA"/>
</dbReference>
<dbReference type="InterPro" id="IPR048068">
    <property type="entry name" value="LarA-like"/>
</dbReference>
<dbReference type="Gene3D" id="3.90.226.30">
    <property type="match status" value="1"/>
</dbReference>
<dbReference type="GO" id="GO:0050043">
    <property type="term" value="F:lactate racemase activity"/>
    <property type="evidence" value="ECO:0007669"/>
    <property type="project" value="InterPro"/>
</dbReference>
<accession>A0A1G6JB62</accession>
<dbReference type="Pfam" id="PF21113">
    <property type="entry name" value="LarA_C"/>
    <property type="match status" value="1"/>
</dbReference>
<keyword evidence="4" id="KW-1185">Reference proteome</keyword>
<dbReference type="RefSeq" id="WP_093729466.1">
    <property type="nucleotide sequence ID" value="NZ_FMYW01000003.1"/>
</dbReference>
<dbReference type="AlphaFoldDB" id="A0A1G6JB62"/>
<dbReference type="PANTHER" id="PTHR33171:SF17">
    <property type="entry name" value="LARA-LIKE N-TERMINAL DOMAIN-CONTAINING PROTEIN"/>
    <property type="match status" value="1"/>
</dbReference>
<dbReference type="NCBIfam" id="NF033504">
    <property type="entry name" value="Ni_dep_LarA"/>
    <property type="match status" value="1"/>
</dbReference>